<organism evidence="2 3">
    <name type="scientific">Tanacetum coccineum</name>
    <dbReference type="NCBI Taxonomy" id="301880"/>
    <lineage>
        <taxon>Eukaryota</taxon>
        <taxon>Viridiplantae</taxon>
        <taxon>Streptophyta</taxon>
        <taxon>Embryophyta</taxon>
        <taxon>Tracheophyta</taxon>
        <taxon>Spermatophyta</taxon>
        <taxon>Magnoliopsida</taxon>
        <taxon>eudicotyledons</taxon>
        <taxon>Gunneridae</taxon>
        <taxon>Pentapetalae</taxon>
        <taxon>asterids</taxon>
        <taxon>campanulids</taxon>
        <taxon>Asterales</taxon>
        <taxon>Asteraceae</taxon>
        <taxon>Asteroideae</taxon>
        <taxon>Anthemideae</taxon>
        <taxon>Anthemidinae</taxon>
        <taxon>Tanacetum</taxon>
    </lineage>
</organism>
<dbReference type="Pfam" id="PF10551">
    <property type="entry name" value="MULE"/>
    <property type="match status" value="1"/>
</dbReference>
<reference evidence="2" key="2">
    <citation type="submission" date="2022-01" db="EMBL/GenBank/DDBJ databases">
        <authorList>
            <person name="Yamashiro T."/>
            <person name="Shiraishi A."/>
            <person name="Satake H."/>
            <person name="Nakayama K."/>
        </authorList>
    </citation>
    <scope>NUCLEOTIDE SEQUENCE</scope>
</reference>
<dbReference type="InterPro" id="IPR052579">
    <property type="entry name" value="Zinc_finger_SWIM"/>
</dbReference>
<dbReference type="CDD" id="cd22744">
    <property type="entry name" value="OTU"/>
    <property type="match status" value="1"/>
</dbReference>
<gene>
    <name evidence="2" type="ORF">Tco_0839667</name>
</gene>
<feature type="domain" description="MULE transposase" evidence="1">
    <location>
        <begin position="3"/>
        <end position="55"/>
    </location>
</feature>
<evidence type="ECO:0000313" key="3">
    <source>
        <dbReference type="Proteomes" id="UP001151760"/>
    </source>
</evidence>
<proteinExistence type="predicted"/>
<dbReference type="EMBL" id="BQNB010012569">
    <property type="protein sequence ID" value="GJT05205.1"/>
    <property type="molecule type" value="Genomic_DNA"/>
</dbReference>
<dbReference type="PANTHER" id="PTHR31569">
    <property type="entry name" value="SWIM-TYPE DOMAIN-CONTAINING PROTEIN"/>
    <property type="match status" value="1"/>
</dbReference>
<reference evidence="2" key="1">
    <citation type="journal article" date="2022" name="Int. J. Mol. Sci.">
        <title>Draft Genome of Tanacetum Coccineum: Genomic Comparison of Closely Related Tanacetum-Family Plants.</title>
        <authorList>
            <person name="Yamashiro T."/>
            <person name="Shiraishi A."/>
            <person name="Nakayama K."/>
            <person name="Satake H."/>
        </authorList>
    </citation>
    <scope>NUCLEOTIDE SEQUENCE</scope>
</reference>
<evidence type="ECO:0000259" key="1">
    <source>
        <dbReference type="Pfam" id="PF10551"/>
    </source>
</evidence>
<dbReference type="Proteomes" id="UP001151760">
    <property type="component" value="Unassembled WGS sequence"/>
</dbReference>
<comment type="caution">
    <text evidence="2">The sequence shown here is derived from an EMBL/GenBank/DDBJ whole genome shotgun (WGS) entry which is preliminary data.</text>
</comment>
<protein>
    <submittedName>
        <fullName evidence="2">Probable terpene synthase 6</fullName>
    </submittedName>
</protein>
<evidence type="ECO:0000313" key="2">
    <source>
        <dbReference type="EMBL" id="GJT05205.1"/>
    </source>
</evidence>
<name>A0ABQ5ARW5_9ASTR</name>
<sequence length="383" mass="45469">MDNYKWALEKLKLTLNECMHPRVIVTDRELALMKACEIVFPHANHLLCRWHIGQNIMKNCKQTIRSKYDWNLFQSAWKVLEDSPSWISYEENYKKLQTLLSKYPRKSFTLIIFYTIFNFLYNDYQTNYDRDPIPDLNEDPTRHSLFVDLNEEPANVFDYILETNHFVPPIVYSHRLFVDLNEEPVTNPLLDDIPDIFHRYIKDLNNVKSDGNFEFRSVAVGIGRDENMWPLIRQELLQELRYHEHDYTEILTSRGFKFIWDTMNFSGTGFAPIDKWMSMTDTGLVIASFYRRPVVFISMVKNVVLSSTCFPLWSGPHESESTEPIVVARVGGSHFINLFLREGYPILSTHPQWRTYRIDRASAWEDVYSNRQLAFEEYIRSRR</sequence>
<keyword evidence="3" id="KW-1185">Reference proteome</keyword>
<dbReference type="PANTHER" id="PTHR31569:SF4">
    <property type="entry name" value="SWIM-TYPE DOMAIN-CONTAINING PROTEIN"/>
    <property type="match status" value="1"/>
</dbReference>
<dbReference type="InterPro" id="IPR018289">
    <property type="entry name" value="MULE_transposase_dom"/>
</dbReference>
<accession>A0ABQ5ARW5</accession>